<evidence type="ECO:0000313" key="3">
    <source>
        <dbReference type="Proteomes" id="UP001589836"/>
    </source>
</evidence>
<evidence type="ECO:0000259" key="1">
    <source>
        <dbReference type="Pfam" id="PF01636"/>
    </source>
</evidence>
<dbReference type="Gene3D" id="3.90.1200.10">
    <property type="match status" value="1"/>
</dbReference>
<gene>
    <name evidence="2" type="ORF">ACFFGV_02560</name>
</gene>
<dbReference type="Pfam" id="PF01636">
    <property type="entry name" value="APH"/>
    <property type="match status" value="1"/>
</dbReference>
<dbReference type="InterPro" id="IPR011009">
    <property type="entry name" value="Kinase-like_dom_sf"/>
</dbReference>
<proteinExistence type="predicted"/>
<protein>
    <submittedName>
        <fullName evidence="2">Phosphotransferase</fullName>
    </submittedName>
</protein>
<dbReference type="PANTHER" id="PTHR39179">
    <property type="entry name" value="SPORE COAT PROTEIN I"/>
    <property type="match status" value="1"/>
</dbReference>
<name>A0ABV6LJE4_9BACI</name>
<dbReference type="InterPro" id="IPR047175">
    <property type="entry name" value="CotS-like"/>
</dbReference>
<feature type="domain" description="Aminoglycoside phosphotransferase" evidence="1">
    <location>
        <begin position="89"/>
        <end position="232"/>
    </location>
</feature>
<dbReference type="PANTHER" id="PTHR39179:SF3">
    <property type="entry name" value="COTS-RELATED PROTEIN"/>
    <property type="match status" value="1"/>
</dbReference>
<dbReference type="RefSeq" id="WP_377345003.1">
    <property type="nucleotide sequence ID" value="NZ_JBHLTP010000003.1"/>
</dbReference>
<dbReference type="SUPFAM" id="SSF56112">
    <property type="entry name" value="Protein kinase-like (PK-like)"/>
    <property type="match status" value="1"/>
</dbReference>
<dbReference type="InterPro" id="IPR002575">
    <property type="entry name" value="Aminoglycoside_PTrfase"/>
</dbReference>
<organism evidence="2 3">
    <name type="scientific">Pontibacillus salicampi</name>
    <dbReference type="NCBI Taxonomy" id="1449801"/>
    <lineage>
        <taxon>Bacteria</taxon>
        <taxon>Bacillati</taxon>
        <taxon>Bacillota</taxon>
        <taxon>Bacilli</taxon>
        <taxon>Bacillales</taxon>
        <taxon>Bacillaceae</taxon>
        <taxon>Pontibacillus</taxon>
    </lineage>
</organism>
<comment type="caution">
    <text evidence="2">The sequence shown here is derived from an EMBL/GenBank/DDBJ whole genome shotgun (WGS) entry which is preliminary data.</text>
</comment>
<dbReference type="Proteomes" id="UP001589836">
    <property type="component" value="Unassembled WGS sequence"/>
</dbReference>
<evidence type="ECO:0000313" key="2">
    <source>
        <dbReference type="EMBL" id="MFC0522472.1"/>
    </source>
</evidence>
<keyword evidence="3" id="KW-1185">Reference proteome</keyword>
<accession>A0ABV6LJE4</accession>
<sequence length="318" mass="37882">MIPTNKREGDVVPDIPFSLFHLQGGLIIHQRAQINQRVWKLNTSHGPFITKVYTSIMPVKQQWYFFRAQSIPEIVPFISFPTYRESLYDADGYIWVLMPFVEGNRLHFSNSVHRHAAEQSLQFFHEKAKKIDVPDLIQRPTLLLKWKRRVLDFELTERYFIQEGKREMYQEIIQYAKEKLIKLQEVVNPFMSADNISWNHGDVASHNFMITRHNDIKLIDFDLLHRGPVVHDQLQLGHRFIAGGSSADEISKMLLFQPVYRSEWFYHGLSFPAWIIREWNHFLLKEPTSEERAKRIRLLEYQWHIHQSFVANYKHVLT</sequence>
<dbReference type="EMBL" id="JBHLTP010000003">
    <property type="protein sequence ID" value="MFC0522472.1"/>
    <property type="molecule type" value="Genomic_DNA"/>
</dbReference>
<reference evidence="2 3" key="1">
    <citation type="submission" date="2024-09" db="EMBL/GenBank/DDBJ databases">
        <authorList>
            <person name="Sun Q."/>
            <person name="Mori K."/>
        </authorList>
    </citation>
    <scope>NUCLEOTIDE SEQUENCE [LARGE SCALE GENOMIC DNA]</scope>
    <source>
        <strain evidence="2 3">NCAIM B.02529</strain>
    </source>
</reference>